<dbReference type="SUPFAM" id="SSF55298">
    <property type="entry name" value="YjgF-like"/>
    <property type="match status" value="1"/>
</dbReference>
<dbReference type="Proteomes" id="UP000654345">
    <property type="component" value="Unassembled WGS sequence"/>
</dbReference>
<accession>A0ABQ3V196</accession>
<comment type="similarity">
    <text evidence="1">Belongs to the RutC family.</text>
</comment>
<organism evidence="2 3">
    <name type="scientific">Ktedonobacter robiniae</name>
    <dbReference type="NCBI Taxonomy" id="2778365"/>
    <lineage>
        <taxon>Bacteria</taxon>
        <taxon>Bacillati</taxon>
        <taxon>Chloroflexota</taxon>
        <taxon>Ktedonobacteria</taxon>
        <taxon>Ktedonobacterales</taxon>
        <taxon>Ktedonobacteraceae</taxon>
        <taxon>Ktedonobacter</taxon>
    </lineage>
</organism>
<evidence type="ECO:0000313" key="2">
    <source>
        <dbReference type="EMBL" id="GHO58916.1"/>
    </source>
</evidence>
<protein>
    <submittedName>
        <fullName evidence="2">Endoribonuclease L-PSP</fullName>
    </submittedName>
</protein>
<proteinExistence type="inferred from homology"/>
<comment type="caution">
    <text evidence="2">The sequence shown here is derived from an EMBL/GenBank/DDBJ whole genome shotgun (WGS) entry which is preliminary data.</text>
</comment>
<gene>
    <name evidence="2" type="ORF">KSB_73910</name>
</gene>
<dbReference type="InterPro" id="IPR006175">
    <property type="entry name" value="YjgF/YER057c/UK114"/>
</dbReference>
<reference evidence="2 3" key="1">
    <citation type="journal article" date="2021" name="Int. J. Syst. Evol. Microbiol.">
        <title>Reticulibacter mediterranei gen. nov., sp. nov., within the new family Reticulibacteraceae fam. nov., and Ktedonospora formicarum gen. nov., sp. nov., Ktedonobacter robiniae sp. nov., Dictyobacter formicarum sp. nov. and Dictyobacter arantiisoli sp. nov., belonging to the class Ktedonobacteria.</title>
        <authorList>
            <person name="Yabe S."/>
            <person name="Zheng Y."/>
            <person name="Wang C.M."/>
            <person name="Sakai Y."/>
            <person name="Abe K."/>
            <person name="Yokota A."/>
            <person name="Donadio S."/>
            <person name="Cavaletti L."/>
            <person name="Monciardini P."/>
        </authorList>
    </citation>
    <scope>NUCLEOTIDE SEQUENCE [LARGE SCALE GENOMIC DNA]</scope>
    <source>
        <strain evidence="2 3">SOSP1-30</strain>
    </source>
</reference>
<name>A0ABQ3V196_9CHLR</name>
<dbReference type="EMBL" id="BNJG01000003">
    <property type="protein sequence ID" value="GHO58916.1"/>
    <property type="molecule type" value="Genomic_DNA"/>
</dbReference>
<dbReference type="PANTHER" id="PTHR11803:SF58">
    <property type="entry name" value="PROTEIN HMF1-RELATED"/>
    <property type="match status" value="1"/>
</dbReference>
<evidence type="ECO:0000256" key="1">
    <source>
        <dbReference type="ARBA" id="ARBA00010552"/>
    </source>
</evidence>
<evidence type="ECO:0000313" key="3">
    <source>
        <dbReference type="Proteomes" id="UP000654345"/>
    </source>
</evidence>
<dbReference type="CDD" id="cd00448">
    <property type="entry name" value="YjgF_YER057c_UK114_family"/>
    <property type="match status" value="1"/>
</dbReference>
<dbReference type="Gene3D" id="3.30.1330.40">
    <property type="entry name" value="RutC-like"/>
    <property type="match status" value="1"/>
</dbReference>
<dbReference type="InterPro" id="IPR006056">
    <property type="entry name" value="RidA"/>
</dbReference>
<keyword evidence="3" id="KW-1185">Reference proteome</keyword>
<dbReference type="PANTHER" id="PTHR11803">
    <property type="entry name" value="2-IMINOBUTANOATE/2-IMINOPROPANOATE DEAMINASE RIDA"/>
    <property type="match status" value="1"/>
</dbReference>
<sequence>MNREGLNSSEIEAPVGPFSHVVRAGDLLYISGQTGQRSHTGTPIGNDIAEQTTQIFENLKAVLRTVNCDLSHIVKVTVFLTNIDDFAAMNAVYAHYFDLPYPARSTIAVKALPLGALVEVECIAKVEDENTSDGSERPSL</sequence>
<dbReference type="InterPro" id="IPR035959">
    <property type="entry name" value="RutC-like_sf"/>
</dbReference>
<dbReference type="NCBIfam" id="TIGR00004">
    <property type="entry name" value="Rid family detoxifying hydrolase"/>
    <property type="match status" value="1"/>
</dbReference>
<dbReference type="Pfam" id="PF01042">
    <property type="entry name" value="Ribonuc_L-PSP"/>
    <property type="match status" value="1"/>
</dbReference>